<accession>A0A6H1Z925</accession>
<dbReference type="InterPro" id="IPR018775">
    <property type="entry name" value="RlaP"/>
</dbReference>
<dbReference type="GO" id="GO:0016740">
    <property type="term" value="F:transferase activity"/>
    <property type="evidence" value="ECO:0007669"/>
    <property type="project" value="UniProtKB-KW"/>
</dbReference>
<gene>
    <name evidence="1" type="ORF">TM448A00108_0023</name>
</gene>
<dbReference type="AlphaFoldDB" id="A0A6H1Z925"/>
<dbReference type="PANTHER" id="PTHR34817">
    <property type="entry name" value="NUCLEOTIDYLTRANSFERASE"/>
    <property type="match status" value="1"/>
</dbReference>
<name>A0A6H1Z925_9ZZZZ</name>
<evidence type="ECO:0000313" key="1">
    <source>
        <dbReference type="EMBL" id="QJA44396.1"/>
    </source>
</evidence>
<protein>
    <submittedName>
        <fullName evidence="1">Putative nucleotidyltransferase</fullName>
    </submittedName>
</protein>
<reference evidence="1" key="1">
    <citation type="submission" date="2020-03" db="EMBL/GenBank/DDBJ databases">
        <title>The deep terrestrial virosphere.</title>
        <authorList>
            <person name="Holmfeldt K."/>
            <person name="Nilsson E."/>
            <person name="Simone D."/>
            <person name="Lopez-Fernandez M."/>
            <person name="Wu X."/>
            <person name="de Brujin I."/>
            <person name="Lundin D."/>
            <person name="Andersson A."/>
            <person name="Bertilsson S."/>
            <person name="Dopson M."/>
        </authorList>
    </citation>
    <scope>NUCLEOTIDE SEQUENCE</scope>
    <source>
        <strain evidence="1">TM448A00108</strain>
    </source>
</reference>
<dbReference type="PANTHER" id="PTHR34817:SF1">
    <property type="entry name" value="NUCLEOTIDYLTRANSFERASE"/>
    <property type="match status" value="1"/>
</dbReference>
<dbReference type="EMBL" id="MT143976">
    <property type="protein sequence ID" value="QJA44396.1"/>
    <property type="molecule type" value="Genomic_DNA"/>
</dbReference>
<organism evidence="1">
    <name type="scientific">viral metagenome</name>
    <dbReference type="NCBI Taxonomy" id="1070528"/>
    <lineage>
        <taxon>unclassified sequences</taxon>
        <taxon>metagenomes</taxon>
        <taxon>organismal metagenomes</taxon>
    </lineage>
</organism>
<keyword evidence="1" id="KW-0808">Transferase</keyword>
<dbReference type="Pfam" id="PF10127">
    <property type="entry name" value="RlaP"/>
    <property type="match status" value="1"/>
</dbReference>
<sequence length="305" mass="35319">MNEYEVAEKNMILKVRAGSYLYGTNTLESDEDYIGIFIPEEKYLLGLNKIEEVSKEDCDDKLYSLSKFARLALDNNPNILELLFVDAEDVLYINDLGLDLLELKNSFLSQNIKHRFLGYAFSQKKKMVTKLENYSDIYEAHYYLVNNKHNENEIFLVDLLPSPLFERTKDMIKVGDISLPAAITIKKAINTLKVRIEKFGDRKELVTRYGFDTKFALHLIRLITEGITLLRKGTLKFPLPNASFLMDIRNGVYSLDKILDISDGLESIMERVYKYTKLPKKPDFSKINDFVIRAHKTKICSKQEV</sequence>
<proteinExistence type="predicted"/>